<evidence type="ECO:0000313" key="2">
    <source>
        <dbReference type="EMBL" id="AKJ28220.1"/>
    </source>
</evidence>
<accession>A0A0G3BNU7</accession>
<dbReference type="KEGG" id="pbh:AAW51_1529"/>
<keyword evidence="1" id="KW-0732">Signal</keyword>
<keyword evidence="3" id="KW-1185">Reference proteome</keyword>
<proteinExistence type="predicted"/>
<dbReference type="Proteomes" id="UP000035352">
    <property type="component" value="Chromosome"/>
</dbReference>
<feature type="chain" id="PRO_5002551685" evidence="1">
    <location>
        <begin position="30"/>
        <end position="156"/>
    </location>
</feature>
<dbReference type="EMBL" id="CP011371">
    <property type="protein sequence ID" value="AKJ28220.1"/>
    <property type="molecule type" value="Genomic_DNA"/>
</dbReference>
<gene>
    <name evidence="2" type="ORF">AAW51_1529</name>
</gene>
<dbReference type="PATRIC" id="fig|413882.6.peg.1605"/>
<evidence type="ECO:0000313" key="3">
    <source>
        <dbReference type="Proteomes" id="UP000035352"/>
    </source>
</evidence>
<protein>
    <submittedName>
        <fullName evidence="2">Uncharacterized protein</fullName>
    </submittedName>
</protein>
<feature type="signal peptide" evidence="1">
    <location>
        <begin position="1"/>
        <end position="29"/>
    </location>
</feature>
<sequence length="156" mass="16078">MKQRQVLCWRPWTLLCALALVTPPPPSDAAAEVLVAAVTIPTAAAAPGLATLEAALPATAALVAGAAAQPDLRAFYDIKLAGLLSPGLGAGRRASLSYAAVLEYRPVASLGGAPEPAHPRDQAGEPSWGRSAIAWLALVVYLAAKRRRPLTQVLGT</sequence>
<organism evidence="2 3">
    <name type="scientific">Caldimonas brevitalea</name>
    <dbReference type="NCBI Taxonomy" id="413882"/>
    <lineage>
        <taxon>Bacteria</taxon>
        <taxon>Pseudomonadati</taxon>
        <taxon>Pseudomonadota</taxon>
        <taxon>Betaproteobacteria</taxon>
        <taxon>Burkholderiales</taxon>
        <taxon>Sphaerotilaceae</taxon>
        <taxon>Caldimonas</taxon>
    </lineage>
</organism>
<dbReference type="AlphaFoldDB" id="A0A0G3BNU7"/>
<name>A0A0G3BNU7_9BURK</name>
<dbReference type="RefSeq" id="WP_047194126.1">
    <property type="nucleotide sequence ID" value="NZ_CP011371.1"/>
</dbReference>
<reference evidence="2 3" key="1">
    <citation type="submission" date="2015-05" db="EMBL/GenBank/DDBJ databases">
        <authorList>
            <person name="Tang B."/>
            <person name="Yu Y."/>
        </authorList>
    </citation>
    <scope>NUCLEOTIDE SEQUENCE [LARGE SCALE GENOMIC DNA]</scope>
    <source>
        <strain evidence="2 3">DSM 7029</strain>
    </source>
</reference>
<evidence type="ECO:0000256" key="1">
    <source>
        <dbReference type="SAM" id="SignalP"/>
    </source>
</evidence>
<dbReference type="STRING" id="413882.AAW51_1529"/>